<dbReference type="InterPro" id="IPR036388">
    <property type="entry name" value="WH-like_DNA-bd_sf"/>
</dbReference>
<keyword evidence="9" id="KW-1185">Reference proteome</keyword>
<evidence type="ECO:0000256" key="6">
    <source>
        <dbReference type="ARBA" id="ARBA00049348"/>
    </source>
</evidence>
<evidence type="ECO:0000256" key="1">
    <source>
        <dbReference type="ARBA" id="ARBA00001286"/>
    </source>
</evidence>
<comment type="catalytic activity">
    <reaction evidence="1">
        <text>a 4-O-methyl-thymidine in DNA + L-cysteinyl-[protein] = a thymidine in DNA + S-methyl-L-cysteinyl-[protein]</text>
        <dbReference type="Rhea" id="RHEA:53428"/>
        <dbReference type="Rhea" id="RHEA-COMP:10131"/>
        <dbReference type="Rhea" id="RHEA-COMP:10132"/>
        <dbReference type="Rhea" id="RHEA-COMP:13555"/>
        <dbReference type="Rhea" id="RHEA-COMP:13556"/>
        <dbReference type="ChEBI" id="CHEBI:29950"/>
        <dbReference type="ChEBI" id="CHEBI:82612"/>
        <dbReference type="ChEBI" id="CHEBI:137386"/>
        <dbReference type="ChEBI" id="CHEBI:137387"/>
        <dbReference type="EC" id="2.1.1.63"/>
    </reaction>
</comment>
<dbReference type="AlphaFoldDB" id="A0A2L2X8Y0"/>
<dbReference type="SUPFAM" id="SSF46767">
    <property type="entry name" value="Methylated DNA-protein cysteine methyltransferase, C-terminal domain"/>
    <property type="match status" value="1"/>
</dbReference>
<sequence length="63" mass="7122">MRKTPDNLNIPCHRVISKSGILAPDYAFGGKEIQRALLESEGITFEQDGRVKLLKHLWDGKET</sequence>
<dbReference type="EMBL" id="BFAV01000028">
    <property type="protein sequence ID" value="GBF32374.1"/>
    <property type="molecule type" value="Genomic_DNA"/>
</dbReference>
<evidence type="ECO:0000256" key="5">
    <source>
        <dbReference type="ARBA" id="ARBA00023204"/>
    </source>
</evidence>
<organism evidence="8 9">
    <name type="scientific">Desulfocucumis palustris</name>
    <dbReference type="NCBI Taxonomy" id="1898651"/>
    <lineage>
        <taxon>Bacteria</taxon>
        <taxon>Bacillati</taxon>
        <taxon>Bacillota</taxon>
        <taxon>Clostridia</taxon>
        <taxon>Eubacteriales</taxon>
        <taxon>Desulfocucumaceae</taxon>
        <taxon>Desulfocucumis</taxon>
    </lineage>
</organism>
<dbReference type="PROSITE" id="PS00374">
    <property type="entry name" value="MGMT"/>
    <property type="match status" value="1"/>
</dbReference>
<evidence type="ECO:0000256" key="2">
    <source>
        <dbReference type="ARBA" id="ARBA00022603"/>
    </source>
</evidence>
<keyword evidence="4" id="KW-0227">DNA damage</keyword>
<evidence type="ECO:0000256" key="4">
    <source>
        <dbReference type="ARBA" id="ARBA00022763"/>
    </source>
</evidence>
<dbReference type="Gene3D" id="1.10.10.10">
    <property type="entry name" value="Winged helix-like DNA-binding domain superfamily/Winged helix DNA-binding domain"/>
    <property type="match status" value="1"/>
</dbReference>
<dbReference type="GO" id="GO:0006281">
    <property type="term" value="P:DNA repair"/>
    <property type="evidence" value="ECO:0007669"/>
    <property type="project" value="UniProtKB-KW"/>
</dbReference>
<comment type="caution">
    <text evidence="8">The sequence shown here is derived from an EMBL/GenBank/DDBJ whole genome shotgun (WGS) entry which is preliminary data.</text>
</comment>
<accession>A0A2L2X8Y0</accession>
<proteinExistence type="predicted"/>
<dbReference type="InterPro" id="IPR036217">
    <property type="entry name" value="MethylDNA_cys_MeTrfase_DNAb"/>
</dbReference>
<evidence type="ECO:0000313" key="9">
    <source>
        <dbReference type="Proteomes" id="UP000239549"/>
    </source>
</evidence>
<comment type="catalytic activity">
    <reaction evidence="6">
        <text>a 6-O-methyl-2'-deoxyguanosine in DNA + L-cysteinyl-[protein] = S-methyl-L-cysteinyl-[protein] + a 2'-deoxyguanosine in DNA</text>
        <dbReference type="Rhea" id="RHEA:24000"/>
        <dbReference type="Rhea" id="RHEA-COMP:10131"/>
        <dbReference type="Rhea" id="RHEA-COMP:10132"/>
        <dbReference type="Rhea" id="RHEA-COMP:11367"/>
        <dbReference type="Rhea" id="RHEA-COMP:11368"/>
        <dbReference type="ChEBI" id="CHEBI:29950"/>
        <dbReference type="ChEBI" id="CHEBI:82612"/>
        <dbReference type="ChEBI" id="CHEBI:85445"/>
        <dbReference type="ChEBI" id="CHEBI:85448"/>
        <dbReference type="EC" id="2.1.1.63"/>
    </reaction>
</comment>
<gene>
    <name evidence="8" type="ORF">DCCM_0568</name>
</gene>
<protein>
    <submittedName>
        <fullName evidence="8">Methylated-DNA--protein-cysteine methyltransferase</fullName>
    </submittedName>
</protein>
<keyword evidence="5" id="KW-0234">DNA repair</keyword>
<dbReference type="GO" id="GO:0003908">
    <property type="term" value="F:methylated-DNA-[protein]-cysteine S-methyltransferase activity"/>
    <property type="evidence" value="ECO:0007669"/>
    <property type="project" value="UniProtKB-EC"/>
</dbReference>
<dbReference type="GO" id="GO:0032259">
    <property type="term" value="P:methylation"/>
    <property type="evidence" value="ECO:0007669"/>
    <property type="project" value="UniProtKB-KW"/>
</dbReference>
<feature type="domain" description="Methylated-DNA-[protein]-cysteine S-methyltransferase DNA binding" evidence="7">
    <location>
        <begin position="1"/>
        <end position="43"/>
    </location>
</feature>
<name>A0A2L2X8Y0_9FIRM</name>
<dbReference type="Proteomes" id="UP000239549">
    <property type="component" value="Unassembled WGS sequence"/>
</dbReference>
<keyword evidence="3 8" id="KW-0808">Transferase</keyword>
<evidence type="ECO:0000259" key="7">
    <source>
        <dbReference type="Pfam" id="PF01035"/>
    </source>
</evidence>
<dbReference type="InterPro" id="IPR014048">
    <property type="entry name" value="MethylDNA_cys_MeTrfase_DNA-bd"/>
</dbReference>
<evidence type="ECO:0000256" key="3">
    <source>
        <dbReference type="ARBA" id="ARBA00022679"/>
    </source>
</evidence>
<evidence type="ECO:0000313" key="8">
    <source>
        <dbReference type="EMBL" id="GBF32374.1"/>
    </source>
</evidence>
<reference evidence="9" key="1">
    <citation type="submission" date="2018-02" db="EMBL/GenBank/DDBJ databases">
        <title>Genome sequence of Desulfocucumis palustris strain NAW-5.</title>
        <authorList>
            <person name="Watanabe M."/>
            <person name="Kojima H."/>
            <person name="Fukui M."/>
        </authorList>
    </citation>
    <scope>NUCLEOTIDE SEQUENCE [LARGE SCALE GENOMIC DNA]</scope>
    <source>
        <strain evidence="9">NAW-5</strain>
    </source>
</reference>
<dbReference type="Pfam" id="PF01035">
    <property type="entry name" value="DNA_binding_1"/>
    <property type="match status" value="1"/>
</dbReference>
<keyword evidence="2 8" id="KW-0489">Methyltransferase</keyword>
<dbReference type="InterPro" id="IPR001497">
    <property type="entry name" value="MethylDNA_cys_MeTrfase_AS"/>
</dbReference>